<dbReference type="EMBL" id="PXYK01000009">
    <property type="protein sequence ID" value="PSJ60607.1"/>
    <property type="molecule type" value="Genomic_DNA"/>
</dbReference>
<comment type="caution">
    <text evidence="2">The sequence shown here is derived from an EMBL/GenBank/DDBJ whole genome shotgun (WGS) entry which is preliminary data.</text>
</comment>
<dbReference type="CDD" id="cd04301">
    <property type="entry name" value="NAT_SF"/>
    <property type="match status" value="1"/>
</dbReference>
<dbReference type="SUPFAM" id="SSF55729">
    <property type="entry name" value="Acyl-CoA N-acyltransferases (Nat)"/>
    <property type="match status" value="1"/>
</dbReference>
<evidence type="ECO:0000259" key="1">
    <source>
        <dbReference type="PROSITE" id="PS51186"/>
    </source>
</evidence>
<protein>
    <submittedName>
        <fullName evidence="2">GNAT family N-acetyltransferase</fullName>
    </submittedName>
</protein>
<dbReference type="InterPro" id="IPR000182">
    <property type="entry name" value="GNAT_dom"/>
</dbReference>
<keyword evidence="3" id="KW-1185">Reference proteome</keyword>
<gene>
    <name evidence="2" type="ORF">C7I84_11585</name>
</gene>
<dbReference type="AlphaFoldDB" id="A0A2P7SDR0"/>
<dbReference type="GO" id="GO:0016747">
    <property type="term" value="F:acyltransferase activity, transferring groups other than amino-acyl groups"/>
    <property type="evidence" value="ECO:0007669"/>
    <property type="project" value="InterPro"/>
</dbReference>
<organism evidence="2 3">
    <name type="scientific">Kumtagia ephedrae</name>
    <dbReference type="NCBI Taxonomy" id="2116701"/>
    <lineage>
        <taxon>Bacteria</taxon>
        <taxon>Pseudomonadati</taxon>
        <taxon>Pseudomonadota</taxon>
        <taxon>Alphaproteobacteria</taxon>
        <taxon>Hyphomicrobiales</taxon>
        <taxon>Phyllobacteriaceae</taxon>
        <taxon>Kumtagia</taxon>
    </lineage>
</organism>
<reference evidence="2 3" key="1">
    <citation type="submission" date="2018-03" db="EMBL/GenBank/DDBJ databases">
        <title>The draft genome of Mesorhizobium sp. 6GN-30.</title>
        <authorList>
            <person name="Liu L."/>
            <person name="Li L."/>
            <person name="Wang T."/>
            <person name="Zhang X."/>
            <person name="Liang L."/>
        </authorList>
    </citation>
    <scope>NUCLEOTIDE SEQUENCE [LARGE SCALE GENOMIC DNA]</scope>
    <source>
        <strain evidence="2 3">6GN30</strain>
    </source>
</reference>
<evidence type="ECO:0000313" key="3">
    <source>
        <dbReference type="Proteomes" id="UP000241229"/>
    </source>
</evidence>
<keyword evidence="2" id="KW-0808">Transferase</keyword>
<dbReference type="Gene3D" id="3.40.630.30">
    <property type="match status" value="1"/>
</dbReference>
<dbReference type="OrthoDB" id="9815041at2"/>
<accession>A0A2P7SDR0</accession>
<dbReference type="RefSeq" id="WP_106772342.1">
    <property type="nucleotide sequence ID" value="NZ_PXYK01000009.1"/>
</dbReference>
<dbReference type="InterPro" id="IPR016181">
    <property type="entry name" value="Acyl_CoA_acyltransferase"/>
</dbReference>
<dbReference type="Pfam" id="PF13673">
    <property type="entry name" value="Acetyltransf_10"/>
    <property type="match status" value="1"/>
</dbReference>
<sequence>MLARTPRYRIKRLDPDHEAFAALAEESRKEGFWMLVTLANNWEDGRNRFDKRGEALFGAWLEKELAGVCGLNVDPYVKGRREGRVRHLYVGTAHRMNGVGRQLVWSAIDKARKHFPVLNTRSAQTAFGFYEALGFEPVEGEEFATHRMRLARPPTRGRQGN</sequence>
<proteinExistence type="predicted"/>
<dbReference type="Proteomes" id="UP000241229">
    <property type="component" value="Unassembled WGS sequence"/>
</dbReference>
<feature type="domain" description="N-acetyltransferase" evidence="1">
    <location>
        <begin position="8"/>
        <end position="153"/>
    </location>
</feature>
<dbReference type="PROSITE" id="PS51186">
    <property type="entry name" value="GNAT"/>
    <property type="match status" value="1"/>
</dbReference>
<evidence type="ECO:0000313" key="2">
    <source>
        <dbReference type="EMBL" id="PSJ60607.1"/>
    </source>
</evidence>
<name>A0A2P7SDR0_9HYPH</name>